<evidence type="ECO:0000256" key="6">
    <source>
        <dbReference type="ARBA" id="ARBA00023136"/>
    </source>
</evidence>
<comment type="subcellular location">
    <subcellularLocation>
        <location evidence="1 7">Cell membrane</location>
        <topology evidence="1 7">Multi-pass membrane protein</topology>
    </subcellularLocation>
</comment>
<evidence type="ECO:0000313" key="10">
    <source>
        <dbReference type="EMBL" id="REF94893.1"/>
    </source>
</evidence>
<dbReference type="Pfam" id="PF00528">
    <property type="entry name" value="BPD_transp_1"/>
    <property type="match status" value="1"/>
</dbReference>
<dbReference type="PROSITE" id="PS50928">
    <property type="entry name" value="ABC_TM1"/>
    <property type="match status" value="1"/>
</dbReference>
<name>A0A3D9ZG91_9ACTN</name>
<sequence>MADRAAAAARHRPGRVRLPRCARPRRLRGRAGDDGRSGRARQRHRGDRARPLPQRVHVQPVRLRRRDGRGAVLPHPDARRDRDAGRSQGTGGAGMRRAHAFLVAWALVVTLPLLWAVVSSLKTDREILTSPWTLPATPHFDNWSRAWNQAQIGRYFGNSALVVGGALLLTMALGATTAYALARYPFRGNRLIYFVFVAGLLFPVFLALVPLFFVVKQLGLLGTYPGLILVYTAYALPFTIFFLHAFFRTLPTALAEAAFLDGCSHWGVFFRVMLPLARPGLVTVAIFNFLGLWNQYLLPLVLNPDPDRYVLAQGLAALSVSQGYRSDWSGLFAGLTIAMLPVLAAYVIFQRQIRSGLTAGAVR</sequence>
<feature type="transmembrane region" description="Helical" evidence="7">
    <location>
        <begin position="268"/>
        <end position="293"/>
    </location>
</feature>
<proteinExistence type="inferred from homology"/>
<keyword evidence="6 7" id="KW-0472">Membrane</keyword>
<feature type="region of interest" description="Disordered" evidence="8">
    <location>
        <begin position="1"/>
        <end position="91"/>
    </location>
</feature>
<evidence type="ECO:0000256" key="3">
    <source>
        <dbReference type="ARBA" id="ARBA00022475"/>
    </source>
</evidence>
<evidence type="ECO:0000256" key="5">
    <source>
        <dbReference type="ARBA" id="ARBA00022989"/>
    </source>
</evidence>
<dbReference type="GO" id="GO:0055085">
    <property type="term" value="P:transmembrane transport"/>
    <property type="evidence" value="ECO:0007669"/>
    <property type="project" value="InterPro"/>
</dbReference>
<evidence type="ECO:0000256" key="4">
    <source>
        <dbReference type="ARBA" id="ARBA00022692"/>
    </source>
</evidence>
<dbReference type="InterPro" id="IPR035906">
    <property type="entry name" value="MetI-like_sf"/>
</dbReference>
<evidence type="ECO:0000256" key="8">
    <source>
        <dbReference type="SAM" id="MobiDB-lite"/>
    </source>
</evidence>
<evidence type="ECO:0000313" key="11">
    <source>
        <dbReference type="Proteomes" id="UP000256913"/>
    </source>
</evidence>
<feature type="transmembrane region" description="Helical" evidence="7">
    <location>
        <begin position="227"/>
        <end position="247"/>
    </location>
</feature>
<gene>
    <name evidence="10" type="ORF">DFJ67_0838</name>
</gene>
<dbReference type="AlphaFoldDB" id="A0A3D9ZG91"/>
<dbReference type="PANTHER" id="PTHR43744">
    <property type="entry name" value="ABC TRANSPORTER PERMEASE PROTEIN MG189-RELATED-RELATED"/>
    <property type="match status" value="1"/>
</dbReference>
<evidence type="ECO:0000256" key="7">
    <source>
        <dbReference type="RuleBase" id="RU363032"/>
    </source>
</evidence>
<keyword evidence="11" id="KW-1185">Reference proteome</keyword>
<feature type="transmembrane region" description="Helical" evidence="7">
    <location>
        <begin position="328"/>
        <end position="349"/>
    </location>
</feature>
<evidence type="ECO:0000259" key="9">
    <source>
        <dbReference type="PROSITE" id="PS50928"/>
    </source>
</evidence>
<evidence type="ECO:0000256" key="2">
    <source>
        <dbReference type="ARBA" id="ARBA00022448"/>
    </source>
</evidence>
<dbReference type="GO" id="GO:0005886">
    <property type="term" value="C:plasma membrane"/>
    <property type="evidence" value="ECO:0007669"/>
    <property type="project" value="UniProtKB-SubCell"/>
</dbReference>
<dbReference type="InterPro" id="IPR000515">
    <property type="entry name" value="MetI-like"/>
</dbReference>
<feature type="compositionally biased region" description="Basic and acidic residues" evidence="8">
    <location>
        <begin position="76"/>
        <end position="85"/>
    </location>
</feature>
<comment type="caution">
    <text evidence="10">The sequence shown here is derived from an EMBL/GenBank/DDBJ whole genome shotgun (WGS) entry which is preliminary data.</text>
</comment>
<dbReference type="Proteomes" id="UP000256913">
    <property type="component" value="Unassembled WGS sequence"/>
</dbReference>
<keyword evidence="3" id="KW-1003">Cell membrane</keyword>
<feature type="domain" description="ABC transmembrane type-1" evidence="9">
    <location>
        <begin position="156"/>
        <end position="349"/>
    </location>
</feature>
<comment type="similarity">
    <text evidence="7">Belongs to the binding-protein-dependent transport system permease family.</text>
</comment>
<feature type="transmembrane region" description="Helical" evidence="7">
    <location>
        <begin position="160"/>
        <end position="182"/>
    </location>
</feature>
<dbReference type="CDD" id="cd06261">
    <property type="entry name" value="TM_PBP2"/>
    <property type="match status" value="1"/>
</dbReference>
<feature type="compositionally biased region" description="Basic residues" evidence="8">
    <location>
        <begin position="38"/>
        <end position="47"/>
    </location>
</feature>
<feature type="compositionally biased region" description="Basic residues" evidence="8">
    <location>
        <begin position="9"/>
        <end position="29"/>
    </location>
</feature>
<organism evidence="10 11">
    <name type="scientific">Asanoa ferruginea</name>
    <dbReference type="NCBI Taxonomy" id="53367"/>
    <lineage>
        <taxon>Bacteria</taxon>
        <taxon>Bacillati</taxon>
        <taxon>Actinomycetota</taxon>
        <taxon>Actinomycetes</taxon>
        <taxon>Micromonosporales</taxon>
        <taxon>Micromonosporaceae</taxon>
        <taxon>Asanoa</taxon>
    </lineage>
</organism>
<dbReference type="Gene3D" id="1.10.3720.10">
    <property type="entry name" value="MetI-like"/>
    <property type="match status" value="1"/>
</dbReference>
<evidence type="ECO:0000256" key="1">
    <source>
        <dbReference type="ARBA" id="ARBA00004651"/>
    </source>
</evidence>
<accession>A0A3D9ZG91</accession>
<dbReference type="EMBL" id="QUMQ01000001">
    <property type="protein sequence ID" value="REF94893.1"/>
    <property type="molecule type" value="Genomic_DNA"/>
</dbReference>
<reference evidence="10 11" key="1">
    <citation type="submission" date="2018-08" db="EMBL/GenBank/DDBJ databases">
        <title>Sequencing the genomes of 1000 actinobacteria strains.</title>
        <authorList>
            <person name="Klenk H.-P."/>
        </authorList>
    </citation>
    <scope>NUCLEOTIDE SEQUENCE [LARGE SCALE GENOMIC DNA]</scope>
    <source>
        <strain evidence="10 11">DSM 44099</strain>
    </source>
</reference>
<feature type="transmembrane region" description="Helical" evidence="7">
    <location>
        <begin position="100"/>
        <end position="118"/>
    </location>
</feature>
<feature type="transmembrane region" description="Helical" evidence="7">
    <location>
        <begin position="191"/>
        <end position="215"/>
    </location>
</feature>
<dbReference type="PANTHER" id="PTHR43744:SF12">
    <property type="entry name" value="ABC TRANSPORTER PERMEASE PROTEIN MG189-RELATED"/>
    <property type="match status" value="1"/>
</dbReference>
<keyword evidence="4 7" id="KW-0812">Transmembrane</keyword>
<keyword evidence="2 7" id="KW-0813">Transport</keyword>
<protein>
    <submittedName>
        <fullName evidence="10">N-acetylglucosamine transport system permease protein</fullName>
    </submittedName>
</protein>
<keyword evidence="5 7" id="KW-1133">Transmembrane helix</keyword>
<dbReference type="SUPFAM" id="SSF161098">
    <property type="entry name" value="MetI-like"/>
    <property type="match status" value="1"/>
</dbReference>